<reference evidence="3" key="1">
    <citation type="journal article" date="2019" name="Int. J. Syst. Evol. Microbiol.">
        <title>The Global Catalogue of Microorganisms (GCM) 10K type strain sequencing project: providing services to taxonomists for standard genome sequencing and annotation.</title>
        <authorList>
            <consortium name="The Broad Institute Genomics Platform"/>
            <consortium name="The Broad Institute Genome Sequencing Center for Infectious Disease"/>
            <person name="Wu L."/>
            <person name="Ma J."/>
        </authorList>
    </citation>
    <scope>NUCLEOTIDE SEQUENCE [LARGE SCALE GENOMIC DNA]</scope>
    <source>
        <strain evidence="3">JCM 17525</strain>
    </source>
</reference>
<dbReference type="RefSeq" id="WP_344729458.1">
    <property type="nucleotide sequence ID" value="NZ_BAABBI010000002.1"/>
</dbReference>
<evidence type="ECO:0000313" key="2">
    <source>
        <dbReference type="EMBL" id="GAA3785293.1"/>
    </source>
</evidence>
<dbReference type="Gene3D" id="1.20.1270.180">
    <property type="match status" value="1"/>
</dbReference>
<accession>A0ABP7H8K4</accession>
<proteinExistence type="predicted"/>
<protein>
    <submittedName>
        <fullName evidence="2">Lysozyme inhibitor LprI family protein</fullName>
    </submittedName>
</protein>
<dbReference type="EMBL" id="BAABBI010000002">
    <property type="protein sequence ID" value="GAA3785293.1"/>
    <property type="molecule type" value="Genomic_DNA"/>
</dbReference>
<evidence type="ECO:0000259" key="1">
    <source>
        <dbReference type="Pfam" id="PF07007"/>
    </source>
</evidence>
<organism evidence="2 3">
    <name type="scientific">Corallibacter vietnamensis</name>
    <dbReference type="NCBI Taxonomy" id="904130"/>
    <lineage>
        <taxon>Bacteria</taxon>
        <taxon>Pseudomonadati</taxon>
        <taxon>Bacteroidota</taxon>
        <taxon>Flavobacteriia</taxon>
        <taxon>Flavobacteriales</taxon>
        <taxon>Flavobacteriaceae</taxon>
        <taxon>Corallibacter</taxon>
    </lineage>
</organism>
<evidence type="ECO:0000313" key="3">
    <source>
        <dbReference type="Proteomes" id="UP001501456"/>
    </source>
</evidence>
<name>A0ABP7H8K4_9FLAO</name>
<feature type="domain" description="Lysozyme inhibitor LprI-like N-terminal" evidence="1">
    <location>
        <begin position="19"/>
        <end position="110"/>
    </location>
</feature>
<comment type="caution">
    <text evidence="2">The sequence shown here is derived from an EMBL/GenBank/DDBJ whole genome shotgun (WGS) entry which is preliminary data.</text>
</comment>
<dbReference type="Pfam" id="PF07007">
    <property type="entry name" value="LprI"/>
    <property type="match status" value="1"/>
</dbReference>
<keyword evidence="3" id="KW-1185">Reference proteome</keyword>
<gene>
    <name evidence="2" type="ORF">GCM10022271_17220</name>
</gene>
<dbReference type="InterPro" id="IPR009739">
    <property type="entry name" value="LprI-like_N"/>
</dbReference>
<sequence>MKNILAFIILTLTFNCFSQTQTEMNQEAYDLFHEADKELNNVYNKILTTYKSDAIFIENLKKSQRIWIKFRDSELEMKYPNYKTPHYGSSHPMCRAFYLKELTEERTKKLKVWLNGIEEGDMCSGSVKTN</sequence>
<dbReference type="Proteomes" id="UP001501456">
    <property type="component" value="Unassembled WGS sequence"/>
</dbReference>